<dbReference type="Gene3D" id="3.30.70.240">
    <property type="match status" value="1"/>
</dbReference>
<dbReference type="PRINTS" id="PR00315">
    <property type="entry name" value="ELONGATNFCT"/>
</dbReference>
<feature type="domain" description="Tr-type G" evidence="1">
    <location>
        <begin position="7"/>
        <end position="171"/>
    </location>
</feature>
<dbReference type="GO" id="GO:0003924">
    <property type="term" value="F:GTPase activity"/>
    <property type="evidence" value="ECO:0007669"/>
    <property type="project" value="InterPro"/>
</dbReference>
<dbReference type="GO" id="GO:0005829">
    <property type="term" value="C:cytosol"/>
    <property type="evidence" value="ECO:0007669"/>
    <property type="project" value="TreeGrafter"/>
</dbReference>
<evidence type="ECO:0000313" key="3">
    <source>
        <dbReference type="Proteomes" id="UP000192758"/>
    </source>
</evidence>
<dbReference type="InterPro" id="IPR000795">
    <property type="entry name" value="T_Tr_GTP-bd_dom"/>
</dbReference>
<dbReference type="GO" id="GO:0042256">
    <property type="term" value="P:cytosolic ribosome assembly"/>
    <property type="evidence" value="ECO:0007669"/>
    <property type="project" value="TreeGrafter"/>
</dbReference>
<proteinExistence type="predicted"/>
<gene>
    <name evidence="2" type="primary">Eftud1</name>
    <name evidence="2" type="ORF">EHP00_1810</name>
</gene>
<dbReference type="SUPFAM" id="SSF52540">
    <property type="entry name" value="P-loop containing nucleoside triphosphate hydrolases"/>
    <property type="match status" value="1"/>
</dbReference>
<dbReference type="STRING" id="646526.A0A1W0E753"/>
<protein>
    <submittedName>
        <fullName evidence="2">Eftud1</fullName>
    </submittedName>
</protein>
<evidence type="ECO:0000313" key="2">
    <source>
        <dbReference type="EMBL" id="OQS55046.1"/>
    </source>
</evidence>
<dbReference type="EMBL" id="MNPJ01000014">
    <property type="protein sequence ID" value="OQS55046.1"/>
    <property type="molecule type" value="Genomic_DNA"/>
</dbReference>
<dbReference type="Gene3D" id="3.40.50.300">
    <property type="entry name" value="P-loop containing nucleotide triphosphate hydrolases"/>
    <property type="match status" value="1"/>
</dbReference>
<keyword evidence="3" id="KW-1185">Reference proteome</keyword>
<dbReference type="AlphaFoldDB" id="A0A1W0E753"/>
<dbReference type="PANTHER" id="PTHR42908">
    <property type="entry name" value="TRANSLATION ELONGATION FACTOR-RELATED"/>
    <property type="match status" value="1"/>
</dbReference>
<dbReference type="Pfam" id="PF00009">
    <property type="entry name" value="GTP_EFTU"/>
    <property type="match status" value="1"/>
</dbReference>
<dbReference type="VEuPathDB" id="MicrosporidiaDB:EHP00_1810"/>
<dbReference type="Proteomes" id="UP000192758">
    <property type="component" value="Unassembled WGS sequence"/>
</dbReference>
<reference evidence="2 3" key="1">
    <citation type="journal article" date="2017" name="Environ. Microbiol.">
        <title>Decay of the glycolytic pathway and adaptation to intranuclear parasitism within Enterocytozoonidae microsporidia.</title>
        <authorList>
            <person name="Wiredu Boakye D."/>
            <person name="Jaroenlak P."/>
            <person name="Prachumwat A."/>
            <person name="Williams T.A."/>
            <person name="Bateman K.S."/>
            <person name="Itsathitphaisarn O."/>
            <person name="Sritunyalucksana K."/>
            <person name="Paszkiewicz K.H."/>
            <person name="Moore K.A."/>
            <person name="Stentiford G.D."/>
            <person name="Williams B.A."/>
        </authorList>
    </citation>
    <scope>NUCLEOTIDE SEQUENCE [LARGE SCALE GENOMIC DNA]</scope>
    <source>
        <strain evidence="2 3">TH1</strain>
    </source>
</reference>
<dbReference type="OrthoDB" id="364892at2759"/>
<organism evidence="2 3">
    <name type="scientific">Ecytonucleospora hepatopenaei</name>
    <dbReference type="NCBI Taxonomy" id="646526"/>
    <lineage>
        <taxon>Eukaryota</taxon>
        <taxon>Fungi</taxon>
        <taxon>Fungi incertae sedis</taxon>
        <taxon>Microsporidia</taxon>
        <taxon>Enterocytozoonidae</taxon>
        <taxon>Ecytonucleospora</taxon>
    </lineage>
</organism>
<name>A0A1W0E753_9MICR</name>
<sequence length="632" mass="73041">MYSKKYSTTTVLAHIDHGKTTFIDCLLAYGGFLNKSIAGEARILDNRDDEQARGITMKNSVIYIDGCYFIDTPGHVDFEQYAFSASQISDNFIIIVDILSGIAPRMYSLVKFINPERSILFINKIDYDIEYIDIIQTVEKMNSVIGKDVFSWEKNNVVLGSAIFCTGISHLTIKERFFKNKDSFKNSLKFGYKCFKKLSDKIRENDIEDLKLKYNIKIPSKKEIYRTIFNLAKTIIEIVKEFTKSEELMFDDNFVLLKSPFAINSINFQKSNSPYFLFKVINGELKKGDILYYQEEEIKIEKIVGFIGDSVDNINHAEKGMLVLLNGNFNKNPTLSNAVKEQEKSFPIAKNAFFKKKIILEDYNTYKKIESVFKVLSLTEQGLNVMRNKYGEYEITCYGEIQFEKICNDLKNEQVSYFVEDFKCWFAEKVDKFGTVEGVGYKIVAKRHDEEKNYIEISGKKHDLFLKSLIAHILKMGLLIKEHFLFTKIHVSVYENAILENFKSDLILCIQKAGIKIIPYVYDAHIYVAAKHINNVFNILSEFSIEVNEELYDDKNDFVFIKCTVPMHALFSVTEKINRSTKGNAYITLIDKGFVETSDDLSEFIHKIQKEKGIVTCNFVVKEGTKQRTRKK</sequence>
<dbReference type="SUPFAM" id="SSF54980">
    <property type="entry name" value="EF-G C-terminal domain-like"/>
    <property type="match status" value="2"/>
</dbReference>
<dbReference type="GO" id="GO:0005525">
    <property type="term" value="F:GTP binding"/>
    <property type="evidence" value="ECO:0007669"/>
    <property type="project" value="InterPro"/>
</dbReference>
<dbReference type="PANTHER" id="PTHR42908:SF3">
    <property type="entry name" value="ELONGATION FACTOR-LIKE GTPASE 1"/>
    <property type="match status" value="1"/>
</dbReference>
<dbReference type="GO" id="GO:1990904">
    <property type="term" value="C:ribonucleoprotein complex"/>
    <property type="evidence" value="ECO:0007669"/>
    <property type="project" value="TreeGrafter"/>
</dbReference>
<dbReference type="InterPro" id="IPR027417">
    <property type="entry name" value="P-loop_NTPase"/>
</dbReference>
<dbReference type="InterPro" id="IPR035647">
    <property type="entry name" value="EFG_III/V"/>
</dbReference>
<comment type="caution">
    <text evidence="2">The sequence shown here is derived from an EMBL/GenBank/DDBJ whole genome shotgun (WGS) entry which is preliminary data.</text>
</comment>
<dbReference type="GO" id="GO:0043022">
    <property type="term" value="F:ribosome binding"/>
    <property type="evidence" value="ECO:0007669"/>
    <property type="project" value="TreeGrafter"/>
</dbReference>
<evidence type="ECO:0000259" key="1">
    <source>
        <dbReference type="Pfam" id="PF00009"/>
    </source>
</evidence>
<accession>A0A1W0E753</accession>